<dbReference type="InterPro" id="IPR050398">
    <property type="entry name" value="HssS/ArlS-like"/>
</dbReference>
<dbReference type="Pfam" id="PF02518">
    <property type="entry name" value="HATPase_c"/>
    <property type="match status" value="1"/>
</dbReference>
<dbReference type="PRINTS" id="PR00344">
    <property type="entry name" value="BCTRLSENSOR"/>
</dbReference>
<dbReference type="SMART" id="SM00387">
    <property type="entry name" value="HATPase_c"/>
    <property type="match status" value="1"/>
</dbReference>
<evidence type="ECO:0000259" key="16">
    <source>
        <dbReference type="PROSITE" id="PS50885"/>
    </source>
</evidence>
<evidence type="ECO:0000256" key="12">
    <source>
        <dbReference type="ARBA" id="ARBA00023012"/>
    </source>
</evidence>
<sequence length="455" mass="52149">MKIRTRLSLQFLGLFAILLLGVLATIYMLVSSHWQNNFFRQLEERAFTVGHNYLAEDNFTTEQYSEVLMKFPRTLPQEQIRIYNAEDYSPTFIQEGQLKWDRATLETINDKHKLYIKNGDEYIVGIYYKDNEGNFIIIAKARDEVGTAALSQLQTVMLISLIIALLITFFLSRLFAQYLLAPITNIINHIQDKNVQTLERPIPTEDMSKDEIHTLSITINSLFKRLHETFENQQAFVSHASHELKTPIASVLGNAEITLRQKRDTQEYQQVLQGIVKDAIHMDKIISNLLALSQIDSSVYPLNKVCFEEFWWSTIDHLIAHKTDININLSIHTKEDLHNLYFQGNSQLLELAISNIILNADKFSNNKTIDLTLHTTPTHIVITVKDYGIGIKKEDLDKLTLPFFRSSNAFGIKGTGLGLSLSSKIINLHKGDMKIESQLNHYTIVTISVPLIKRD</sequence>
<evidence type="ECO:0000256" key="11">
    <source>
        <dbReference type="ARBA" id="ARBA00022989"/>
    </source>
</evidence>
<dbReference type="SMART" id="SM00388">
    <property type="entry name" value="HisKA"/>
    <property type="match status" value="1"/>
</dbReference>
<dbReference type="InterPro" id="IPR036890">
    <property type="entry name" value="HATPase_C_sf"/>
</dbReference>
<evidence type="ECO:0000256" key="8">
    <source>
        <dbReference type="ARBA" id="ARBA00022741"/>
    </source>
</evidence>
<feature type="domain" description="Histidine kinase" evidence="15">
    <location>
        <begin position="239"/>
        <end position="453"/>
    </location>
</feature>
<evidence type="ECO:0000259" key="15">
    <source>
        <dbReference type="PROSITE" id="PS50109"/>
    </source>
</evidence>
<dbReference type="SUPFAM" id="SSF47384">
    <property type="entry name" value="Homodimeric domain of signal transducing histidine kinase"/>
    <property type="match status" value="1"/>
</dbReference>
<keyword evidence="7 14" id="KW-0812">Transmembrane</keyword>
<evidence type="ECO:0000256" key="5">
    <source>
        <dbReference type="ARBA" id="ARBA00022553"/>
    </source>
</evidence>
<evidence type="ECO:0000256" key="10">
    <source>
        <dbReference type="ARBA" id="ARBA00022840"/>
    </source>
</evidence>
<evidence type="ECO:0000256" key="7">
    <source>
        <dbReference type="ARBA" id="ARBA00022692"/>
    </source>
</evidence>
<feature type="transmembrane region" description="Helical" evidence="14">
    <location>
        <begin position="156"/>
        <end position="176"/>
    </location>
</feature>
<comment type="catalytic activity">
    <reaction evidence="1">
        <text>ATP + protein L-histidine = ADP + protein N-phospho-L-histidine.</text>
        <dbReference type="EC" id="2.7.13.3"/>
    </reaction>
</comment>
<comment type="caution">
    <text evidence="17">The sequence shown here is derived from an EMBL/GenBank/DDBJ whole genome shotgun (WGS) entry which is preliminary data.</text>
</comment>
<protein>
    <recommendedName>
        <fullName evidence="3">histidine kinase</fullName>
        <ecNumber evidence="3">2.7.13.3</ecNumber>
    </recommendedName>
</protein>
<comment type="subcellular location">
    <subcellularLocation>
        <location evidence="2">Cell membrane</location>
        <topology evidence="2">Multi-pass membrane protein</topology>
    </subcellularLocation>
</comment>
<dbReference type="EMBL" id="WMJX01000015">
    <property type="protein sequence ID" value="MTG98196.1"/>
    <property type="molecule type" value="Genomic_DNA"/>
</dbReference>
<dbReference type="PROSITE" id="PS50109">
    <property type="entry name" value="HIS_KIN"/>
    <property type="match status" value="1"/>
</dbReference>
<reference evidence="17 18" key="1">
    <citation type="submission" date="2019-11" db="EMBL/GenBank/DDBJ databases">
        <title>Genome of Strain BIT-d1.</title>
        <authorList>
            <person name="Yang Y."/>
        </authorList>
    </citation>
    <scope>NUCLEOTIDE SEQUENCE [LARGE SCALE GENOMIC DNA]</scope>
    <source>
        <strain evidence="17 18">BIT-d1</strain>
    </source>
</reference>
<proteinExistence type="predicted"/>
<dbReference type="RefSeq" id="WP_155092223.1">
    <property type="nucleotide sequence ID" value="NZ_CP102754.1"/>
</dbReference>
<keyword evidence="18" id="KW-1185">Reference proteome</keyword>
<dbReference type="GO" id="GO:0000155">
    <property type="term" value="F:phosphorelay sensor kinase activity"/>
    <property type="evidence" value="ECO:0007669"/>
    <property type="project" value="InterPro"/>
</dbReference>
<dbReference type="Pfam" id="PF00512">
    <property type="entry name" value="HisKA"/>
    <property type="match status" value="1"/>
</dbReference>
<evidence type="ECO:0000256" key="1">
    <source>
        <dbReference type="ARBA" id="ARBA00000085"/>
    </source>
</evidence>
<gene>
    <name evidence="17" type="ORF">GJV76_08645</name>
</gene>
<keyword evidence="4" id="KW-1003">Cell membrane</keyword>
<dbReference type="GO" id="GO:0005886">
    <property type="term" value="C:plasma membrane"/>
    <property type="evidence" value="ECO:0007669"/>
    <property type="project" value="UniProtKB-SubCell"/>
</dbReference>
<dbReference type="AlphaFoldDB" id="A0A6I3LL07"/>
<keyword evidence="9" id="KW-0418">Kinase</keyword>
<evidence type="ECO:0000313" key="18">
    <source>
        <dbReference type="Proteomes" id="UP000438760"/>
    </source>
</evidence>
<name>A0A6I3LL07_9FLAO</name>
<dbReference type="Gene3D" id="3.30.565.10">
    <property type="entry name" value="Histidine kinase-like ATPase, C-terminal domain"/>
    <property type="match status" value="1"/>
</dbReference>
<dbReference type="Gene3D" id="1.10.287.130">
    <property type="match status" value="1"/>
</dbReference>
<evidence type="ECO:0000256" key="4">
    <source>
        <dbReference type="ARBA" id="ARBA00022475"/>
    </source>
</evidence>
<feature type="domain" description="HAMP" evidence="16">
    <location>
        <begin position="177"/>
        <end position="231"/>
    </location>
</feature>
<evidence type="ECO:0000256" key="14">
    <source>
        <dbReference type="SAM" id="Phobius"/>
    </source>
</evidence>
<dbReference type="InterPro" id="IPR003661">
    <property type="entry name" value="HisK_dim/P_dom"/>
</dbReference>
<dbReference type="CDD" id="cd00082">
    <property type="entry name" value="HisKA"/>
    <property type="match status" value="1"/>
</dbReference>
<dbReference type="InterPro" id="IPR003594">
    <property type="entry name" value="HATPase_dom"/>
</dbReference>
<evidence type="ECO:0000256" key="2">
    <source>
        <dbReference type="ARBA" id="ARBA00004651"/>
    </source>
</evidence>
<evidence type="ECO:0000313" key="17">
    <source>
        <dbReference type="EMBL" id="MTG98196.1"/>
    </source>
</evidence>
<evidence type="ECO:0000256" key="6">
    <source>
        <dbReference type="ARBA" id="ARBA00022679"/>
    </source>
</evidence>
<evidence type="ECO:0000256" key="13">
    <source>
        <dbReference type="ARBA" id="ARBA00023136"/>
    </source>
</evidence>
<dbReference type="InterPro" id="IPR036097">
    <property type="entry name" value="HisK_dim/P_sf"/>
</dbReference>
<dbReference type="InterPro" id="IPR003660">
    <property type="entry name" value="HAMP_dom"/>
</dbReference>
<dbReference type="GO" id="GO:0005524">
    <property type="term" value="F:ATP binding"/>
    <property type="evidence" value="ECO:0007669"/>
    <property type="project" value="UniProtKB-KW"/>
</dbReference>
<dbReference type="InterPro" id="IPR004358">
    <property type="entry name" value="Sig_transdc_His_kin-like_C"/>
</dbReference>
<keyword evidence="13 14" id="KW-0472">Membrane</keyword>
<keyword evidence="12" id="KW-0902">Two-component regulatory system</keyword>
<accession>A0A6I3LL07</accession>
<organism evidence="17 18">
    <name type="scientific">Myroides albus</name>
    <dbReference type="NCBI Taxonomy" id="2562892"/>
    <lineage>
        <taxon>Bacteria</taxon>
        <taxon>Pseudomonadati</taxon>
        <taxon>Bacteroidota</taxon>
        <taxon>Flavobacteriia</taxon>
        <taxon>Flavobacteriales</taxon>
        <taxon>Flavobacteriaceae</taxon>
        <taxon>Myroides</taxon>
    </lineage>
</organism>
<dbReference type="PROSITE" id="PS50885">
    <property type="entry name" value="HAMP"/>
    <property type="match status" value="1"/>
</dbReference>
<dbReference type="OrthoDB" id="594725at2"/>
<keyword evidence="6" id="KW-0808">Transferase</keyword>
<dbReference type="Proteomes" id="UP000438760">
    <property type="component" value="Unassembled WGS sequence"/>
</dbReference>
<dbReference type="PANTHER" id="PTHR45528">
    <property type="entry name" value="SENSOR HISTIDINE KINASE CPXA"/>
    <property type="match status" value="1"/>
</dbReference>
<evidence type="ECO:0000256" key="9">
    <source>
        <dbReference type="ARBA" id="ARBA00022777"/>
    </source>
</evidence>
<dbReference type="EC" id="2.7.13.3" evidence="3"/>
<keyword evidence="11 14" id="KW-1133">Transmembrane helix</keyword>
<dbReference type="SUPFAM" id="SSF55874">
    <property type="entry name" value="ATPase domain of HSP90 chaperone/DNA topoisomerase II/histidine kinase"/>
    <property type="match status" value="1"/>
</dbReference>
<keyword evidence="10" id="KW-0067">ATP-binding</keyword>
<dbReference type="InterPro" id="IPR005467">
    <property type="entry name" value="His_kinase_dom"/>
</dbReference>
<dbReference type="Gene3D" id="6.10.340.10">
    <property type="match status" value="1"/>
</dbReference>
<keyword evidence="8" id="KW-0547">Nucleotide-binding</keyword>
<dbReference type="PANTHER" id="PTHR45528:SF1">
    <property type="entry name" value="SENSOR HISTIDINE KINASE CPXA"/>
    <property type="match status" value="1"/>
</dbReference>
<keyword evidence="5" id="KW-0597">Phosphoprotein</keyword>
<evidence type="ECO:0000256" key="3">
    <source>
        <dbReference type="ARBA" id="ARBA00012438"/>
    </source>
</evidence>